<evidence type="ECO:0000313" key="2">
    <source>
        <dbReference type="Proteomes" id="UP001596333"/>
    </source>
</evidence>
<name>A0ABD5UIY3_9EURY</name>
<proteinExistence type="predicted"/>
<protein>
    <recommendedName>
        <fullName evidence="3">ParB/Sulfiredoxin domain-containing protein</fullName>
    </recommendedName>
</protein>
<accession>A0ABD5UIY3</accession>
<evidence type="ECO:0000313" key="1">
    <source>
        <dbReference type="EMBL" id="MFC6889427.1"/>
    </source>
</evidence>
<gene>
    <name evidence="1" type="ORF">ACFQEY_10430</name>
</gene>
<keyword evidence="2" id="KW-1185">Reference proteome</keyword>
<sequence length="305" mass="34225">MDGHAADPLSALRAGLSRAEIAVRRLGAATVERYPALRTPVLLAWTRYMLAYGACRALATTVRGNHRAAVDPFTVVEVDPDRIRFLVESDGYPNQIRRESVFPPPKFKHAGGVDGGDWDALDHRFEDTELYRGFEARFERRVPWRETAFYRTSVEYIEGGTPLWGCTTEAEFERRCAFVESLYDAIATNGYRSQAELSATDSPDSDGNAVRTVTDEIAVCVGRGGELLFMDGRNRLAIAKLLDLDAVPVWIMVRHEGWQRVRDSVAADPSRIALLPERLRTHPDLAGVRSGAWDRRRPRRRAGLL</sequence>
<dbReference type="EMBL" id="JBHSXI010000011">
    <property type="protein sequence ID" value="MFC6889427.1"/>
    <property type="molecule type" value="Genomic_DNA"/>
</dbReference>
<organism evidence="1 2">
    <name type="scientific">Halorubrum trueperi</name>
    <dbReference type="NCBI Taxonomy" id="2004704"/>
    <lineage>
        <taxon>Archaea</taxon>
        <taxon>Methanobacteriati</taxon>
        <taxon>Methanobacteriota</taxon>
        <taxon>Stenosarchaea group</taxon>
        <taxon>Halobacteria</taxon>
        <taxon>Halobacteriales</taxon>
        <taxon>Haloferacaceae</taxon>
        <taxon>Halorubrum</taxon>
    </lineage>
</organism>
<reference evidence="1 2" key="1">
    <citation type="journal article" date="2019" name="Int. J. Syst. Evol. Microbiol.">
        <title>The Global Catalogue of Microorganisms (GCM) 10K type strain sequencing project: providing services to taxonomists for standard genome sequencing and annotation.</title>
        <authorList>
            <consortium name="The Broad Institute Genomics Platform"/>
            <consortium name="The Broad Institute Genome Sequencing Center for Infectious Disease"/>
            <person name="Wu L."/>
            <person name="Ma J."/>
        </authorList>
    </citation>
    <scope>NUCLEOTIDE SEQUENCE [LARGE SCALE GENOMIC DNA]</scope>
    <source>
        <strain evidence="1 2">Y73</strain>
    </source>
</reference>
<dbReference type="RefSeq" id="WP_379768222.1">
    <property type="nucleotide sequence ID" value="NZ_JBHSXI010000011.1"/>
</dbReference>
<dbReference type="AlphaFoldDB" id="A0ABD5UIY3"/>
<dbReference type="Proteomes" id="UP001596333">
    <property type="component" value="Unassembled WGS sequence"/>
</dbReference>
<comment type="caution">
    <text evidence="1">The sequence shown here is derived from an EMBL/GenBank/DDBJ whole genome shotgun (WGS) entry which is preliminary data.</text>
</comment>
<evidence type="ECO:0008006" key="3">
    <source>
        <dbReference type="Google" id="ProtNLM"/>
    </source>
</evidence>